<dbReference type="InterPro" id="IPR012434">
    <property type="entry name" value="DUF1631"/>
</dbReference>
<organism evidence="2 3">
    <name type="scientific">Rhodanobacter ginsengisoli</name>
    <dbReference type="NCBI Taxonomy" id="418646"/>
    <lineage>
        <taxon>Bacteria</taxon>
        <taxon>Pseudomonadati</taxon>
        <taxon>Pseudomonadota</taxon>
        <taxon>Gammaproteobacteria</taxon>
        <taxon>Lysobacterales</taxon>
        <taxon>Rhodanobacteraceae</taxon>
        <taxon>Rhodanobacter</taxon>
    </lineage>
</organism>
<keyword evidence="3" id="KW-1185">Reference proteome</keyword>
<gene>
    <name evidence="2" type="ORF">ACFPPA_02250</name>
</gene>
<accession>A0ABW0QHZ4</accession>
<evidence type="ECO:0000313" key="3">
    <source>
        <dbReference type="Proteomes" id="UP001596114"/>
    </source>
</evidence>
<feature type="region of interest" description="Disordered" evidence="1">
    <location>
        <begin position="1"/>
        <end position="25"/>
    </location>
</feature>
<comment type="caution">
    <text evidence="2">The sequence shown here is derived from an EMBL/GenBank/DDBJ whole genome shotgun (WGS) entry which is preliminary data.</text>
</comment>
<dbReference type="RefSeq" id="WP_377316860.1">
    <property type="nucleotide sequence ID" value="NZ_JBHSNF010000001.1"/>
</dbReference>
<feature type="compositionally biased region" description="Low complexity" evidence="1">
    <location>
        <begin position="246"/>
        <end position="267"/>
    </location>
</feature>
<feature type="region of interest" description="Disordered" evidence="1">
    <location>
        <begin position="588"/>
        <end position="628"/>
    </location>
</feature>
<feature type="compositionally biased region" description="Basic and acidic residues" evidence="1">
    <location>
        <begin position="606"/>
        <end position="618"/>
    </location>
</feature>
<name>A0ABW0QHZ4_9GAMM</name>
<dbReference type="Pfam" id="PF07793">
    <property type="entry name" value="DUF1631"/>
    <property type="match status" value="1"/>
</dbReference>
<protein>
    <submittedName>
        <fullName evidence="2">DUF1631 family protein</fullName>
    </submittedName>
</protein>
<feature type="region of interest" description="Disordered" evidence="1">
    <location>
        <begin position="236"/>
        <end position="288"/>
    </location>
</feature>
<evidence type="ECO:0000256" key="1">
    <source>
        <dbReference type="SAM" id="MobiDB-lite"/>
    </source>
</evidence>
<proteinExistence type="predicted"/>
<sequence length="741" mass="82170">MNTDCLNSPPSDHASPGQHPDARWPPRTRRLLGELRVLCGKWLHKPLLRSLDHFDMCLHQQAERSRSHLDQTHYLATRQLLMMERQTFDERFIASIDQAFDRLGQPAAEPVARARQALSLVDPTEHELTTSIDQLVARSEARGGAQLVELGYRLAALIASAPLEGASVPIGPQAMARAFCDASKILELPSQHELLLLQSLESSLIQELTSLHELANAHLQADGILACLRPFALPRATPRRERTSEKAAPAATTAPPDSEPSPAEAPTMQDSPPEPPAQASALARADLPASGTVSNAELQVALAALQDYLVQADEQARRALRDPQHLREELLIQLNVGRSGDAARAILGTEQDDALEMIARLFEQIAQQLPRSREAQTLLGNLQLPMLRAALNDHRFFEQHEHPARKMLGRIAEIARDWLDDANGETDRTLRTKLGQLIERAGREPPGASLYINLLDDIEQYLTQLQHKTRLAERRQVEAMQGLERLEQARHRTAELLGMRFAPSSAQCRRLGQLDRAWSDVLALTLLRHGEHSEVFDTRLVVTDQLLGALPVGDRGKLLHEVDAGLRQIGLHGDEAAQVAQRLIDARHTEPGRDAGAADVAGSGPTERRGSPDQRQRGVAEITTDNASVEPSPEVLRIHRHLRSLPAGVWFEFVDPSGERGKRRRLAWYSPLTGHSLFVTRSGHRAEEFNQLQLAHEISCGHMREVAIDHDEDMLDHAWRVVSEELALPHSHRPLAPGASS</sequence>
<dbReference type="EMBL" id="JBHSNF010000001">
    <property type="protein sequence ID" value="MFC5524556.1"/>
    <property type="molecule type" value="Genomic_DNA"/>
</dbReference>
<evidence type="ECO:0000313" key="2">
    <source>
        <dbReference type="EMBL" id="MFC5524556.1"/>
    </source>
</evidence>
<dbReference type="Proteomes" id="UP001596114">
    <property type="component" value="Unassembled WGS sequence"/>
</dbReference>
<reference evidence="3" key="1">
    <citation type="journal article" date="2019" name="Int. J. Syst. Evol. Microbiol.">
        <title>The Global Catalogue of Microorganisms (GCM) 10K type strain sequencing project: providing services to taxonomists for standard genome sequencing and annotation.</title>
        <authorList>
            <consortium name="The Broad Institute Genomics Platform"/>
            <consortium name="The Broad Institute Genome Sequencing Center for Infectious Disease"/>
            <person name="Wu L."/>
            <person name="Ma J."/>
        </authorList>
    </citation>
    <scope>NUCLEOTIDE SEQUENCE [LARGE SCALE GENOMIC DNA]</scope>
    <source>
        <strain evidence="3">CGMCC 1.16619</strain>
    </source>
</reference>
<feature type="compositionally biased region" description="Polar residues" evidence="1">
    <location>
        <begin position="1"/>
        <end position="10"/>
    </location>
</feature>